<accession>A0A3A5HDH9</accession>
<dbReference type="InterPro" id="IPR036866">
    <property type="entry name" value="RibonucZ/Hydroxyglut_hydro"/>
</dbReference>
<dbReference type="InterPro" id="IPR001279">
    <property type="entry name" value="Metallo-B-lactamas"/>
</dbReference>
<gene>
    <name evidence="3" type="ORF">D4739_11535</name>
</gene>
<dbReference type="Gene3D" id="1.10.10.10">
    <property type="entry name" value="Winged helix-like DNA-binding domain superfamily/Winged helix DNA-binding domain"/>
    <property type="match status" value="1"/>
</dbReference>
<keyword evidence="3" id="KW-0378">Hydrolase</keyword>
<sequence>MVDVSEPEQRDVPAATPFSTTPTAYAVSPDSGRHWADEGAWPVAPGIHRIPLPLPSDVLKAVNVYAIETPSGLTLVDGGWAIKDAREVLERSLGLIGAGFGDIDRFLVTHVHRDHYSLAAEIGEEYGADVALGADEKATLDLLNDQGRPREETPFFASLVSAGAEDLARQWNNLHGAVPAQTEWRYPDTWLEGDHAIAVGARTLDAVHTPGHTAGHYVFAEKSAALLFAGDHVLPTITPSIGFTQPPAPDPLGDFMASLTKVRALPDLRLLPAHGPVAPSTHARIDELLAHHEVRLTKSLATLLARPLTAFEAAHQLGWTRHERSFDELDQFNQGIAAMETKAHLELLVARGLATRAISPEGVVLFTHTGRGAAR</sequence>
<protein>
    <submittedName>
        <fullName evidence="3">MBL fold metallo-hydrolase</fullName>
    </submittedName>
</protein>
<dbReference type="Pfam" id="PF00753">
    <property type="entry name" value="Lactamase_B"/>
    <property type="match status" value="1"/>
</dbReference>
<dbReference type="GO" id="GO:0016787">
    <property type="term" value="F:hydrolase activity"/>
    <property type="evidence" value="ECO:0007669"/>
    <property type="project" value="UniProtKB-KW"/>
</dbReference>
<dbReference type="InterPro" id="IPR036388">
    <property type="entry name" value="WH-like_DNA-bd_sf"/>
</dbReference>
<dbReference type="OrthoDB" id="2971563at2"/>
<evidence type="ECO:0000256" key="1">
    <source>
        <dbReference type="SAM" id="MobiDB-lite"/>
    </source>
</evidence>
<proteinExistence type="predicted"/>
<organism evidence="3 4">
    <name type="scientific">Nocardioides cavernaquae</name>
    <dbReference type="NCBI Taxonomy" id="2321396"/>
    <lineage>
        <taxon>Bacteria</taxon>
        <taxon>Bacillati</taxon>
        <taxon>Actinomycetota</taxon>
        <taxon>Actinomycetes</taxon>
        <taxon>Propionibacteriales</taxon>
        <taxon>Nocardioidaceae</taxon>
        <taxon>Nocardioides</taxon>
    </lineage>
</organism>
<name>A0A3A5HDH9_9ACTN</name>
<feature type="region of interest" description="Disordered" evidence="1">
    <location>
        <begin position="1"/>
        <end position="23"/>
    </location>
</feature>
<dbReference type="Proteomes" id="UP000276542">
    <property type="component" value="Unassembled WGS sequence"/>
</dbReference>
<dbReference type="AlphaFoldDB" id="A0A3A5HDH9"/>
<dbReference type="SMART" id="SM00849">
    <property type="entry name" value="Lactamase_B"/>
    <property type="match status" value="1"/>
</dbReference>
<evidence type="ECO:0000313" key="4">
    <source>
        <dbReference type="Proteomes" id="UP000276542"/>
    </source>
</evidence>
<evidence type="ECO:0000313" key="3">
    <source>
        <dbReference type="EMBL" id="RJS47918.1"/>
    </source>
</evidence>
<dbReference type="InterPro" id="IPR050662">
    <property type="entry name" value="Sec-metab_biosynth-thioest"/>
</dbReference>
<comment type="caution">
    <text evidence="3">The sequence shown here is derived from an EMBL/GenBank/DDBJ whole genome shotgun (WGS) entry which is preliminary data.</text>
</comment>
<dbReference type="EMBL" id="QYRP01000002">
    <property type="protein sequence ID" value="RJS47918.1"/>
    <property type="molecule type" value="Genomic_DNA"/>
</dbReference>
<dbReference type="PANTHER" id="PTHR23131:SF4">
    <property type="entry name" value="METALLO-BETA-LACTAMASE SUPERFAMILY POTEIN"/>
    <property type="match status" value="1"/>
</dbReference>
<reference evidence="4" key="1">
    <citation type="submission" date="2018-09" db="EMBL/GenBank/DDBJ databases">
        <authorList>
            <person name="Zhu H."/>
        </authorList>
    </citation>
    <scope>NUCLEOTIDE SEQUENCE [LARGE SCALE GENOMIC DNA]</scope>
    <source>
        <strain evidence="4">K1W22B-1</strain>
    </source>
</reference>
<dbReference type="PANTHER" id="PTHR23131">
    <property type="entry name" value="ENDORIBONUCLEASE LACTB2"/>
    <property type="match status" value="1"/>
</dbReference>
<feature type="domain" description="Metallo-beta-lactamase" evidence="2">
    <location>
        <begin position="61"/>
        <end position="274"/>
    </location>
</feature>
<feature type="compositionally biased region" description="Low complexity" evidence="1">
    <location>
        <begin position="13"/>
        <end position="23"/>
    </location>
</feature>
<keyword evidence="4" id="KW-1185">Reference proteome</keyword>
<dbReference type="SUPFAM" id="SSF56281">
    <property type="entry name" value="Metallo-hydrolase/oxidoreductase"/>
    <property type="match status" value="1"/>
</dbReference>
<dbReference type="Gene3D" id="3.60.15.10">
    <property type="entry name" value="Ribonuclease Z/Hydroxyacylglutathione hydrolase-like"/>
    <property type="match status" value="1"/>
</dbReference>
<evidence type="ECO:0000259" key="2">
    <source>
        <dbReference type="SMART" id="SM00849"/>
    </source>
</evidence>